<accession>A0A0P0US19</accession>
<dbReference type="Proteomes" id="UP000067399">
    <property type="component" value="Chromosome"/>
</dbReference>
<dbReference type="EMBL" id="AP013042">
    <property type="protein sequence ID" value="BAS67880.1"/>
    <property type="molecule type" value="Genomic_DNA"/>
</dbReference>
<dbReference type="PANTHER" id="PTHR38036:SF1">
    <property type="entry name" value="UPF0250 PROTEIN YBED"/>
    <property type="match status" value="1"/>
</dbReference>
<dbReference type="AlphaFoldDB" id="A0A0P0US19"/>
<evidence type="ECO:0000313" key="3">
    <source>
        <dbReference type="EMBL" id="BAS67880.1"/>
    </source>
</evidence>
<organism evidence="3 4">
    <name type="scientific">endosymbiont of Bathymodiolus septemdierum str. Myojin knoll</name>
    <dbReference type="NCBI Taxonomy" id="1303921"/>
    <lineage>
        <taxon>Bacteria</taxon>
        <taxon>Pseudomonadati</taxon>
        <taxon>Pseudomonadota</taxon>
        <taxon>Gammaproteobacteria</taxon>
        <taxon>sulfur-oxidizing symbionts</taxon>
    </lineage>
</organism>
<reference evidence="3 4" key="2">
    <citation type="journal article" date="2016" name="ISME J.">
        <title>Heterogeneous composition of key metabolic gene clusters in a vent mussel symbiont population.</title>
        <authorList>
            <person name="Ikuta T."/>
            <person name="Takaki Y."/>
            <person name="Nagai Y."/>
            <person name="Shimamura S."/>
            <person name="Tsuda M."/>
            <person name="Kawagucci S."/>
            <person name="Aoki Y."/>
            <person name="Inoue K."/>
            <person name="Teruya M."/>
            <person name="Satou K."/>
            <person name="Teruya K."/>
            <person name="Shimoji M."/>
            <person name="Tamotsu H."/>
            <person name="Hirano T."/>
            <person name="Maruyama T."/>
            <person name="Yoshida T."/>
        </authorList>
    </citation>
    <scope>NUCLEOTIDE SEQUENCE [LARGE SCALE GENOMIC DNA]</scope>
    <source>
        <strain evidence="3 4">Myojin Knoll</strain>
    </source>
</reference>
<dbReference type="GO" id="GO:0005829">
    <property type="term" value="C:cytosol"/>
    <property type="evidence" value="ECO:0007669"/>
    <property type="project" value="TreeGrafter"/>
</dbReference>
<keyword evidence="4" id="KW-1185">Reference proteome</keyword>
<evidence type="ECO:0000313" key="4">
    <source>
        <dbReference type="Proteomes" id="UP000067399"/>
    </source>
</evidence>
<dbReference type="KEGG" id="ebh:BSEPE_0889"/>
<dbReference type="RefSeq" id="WP_066044552.1">
    <property type="nucleotide sequence ID" value="NZ_AP013042.1"/>
</dbReference>
<evidence type="ECO:0000256" key="1">
    <source>
        <dbReference type="ARBA" id="ARBA00008460"/>
    </source>
</evidence>
<evidence type="ECO:0000256" key="2">
    <source>
        <dbReference type="HAMAP-Rule" id="MF_00659"/>
    </source>
</evidence>
<proteinExistence type="inferred from homology"/>
<dbReference type="STRING" id="1303921.BSEPE_0889"/>
<comment type="similarity">
    <text evidence="1 2">Belongs to the UPF0250 family.</text>
</comment>
<dbReference type="InterPro" id="IPR027471">
    <property type="entry name" value="YbeD-like_sf"/>
</dbReference>
<dbReference type="Pfam" id="PF04359">
    <property type="entry name" value="DUF493"/>
    <property type="match status" value="1"/>
</dbReference>
<reference evidence="3 4" key="1">
    <citation type="journal article" date="2000" name="Mar. Ecol. Prog. Ser.">
        <title>Phylogenetic characterization of endosymbionts in three hydrothermal vent mussels: influence on host distributions.</title>
        <authorList>
            <person name="Fujiwara Y."/>
            <person name="Takai K."/>
            <person name="Uematsu K."/>
            <person name="Tsuchida S."/>
            <person name="Hunt J.C."/>
            <person name="Hashimoto J."/>
        </authorList>
    </citation>
    <scope>NUCLEOTIDE SEQUENCE [LARGE SCALE GENOMIC DNA]</scope>
    <source>
        <strain evidence="3 4">Myojin Knoll</strain>
    </source>
</reference>
<dbReference type="HAMAP" id="MF_00659">
    <property type="entry name" value="UPF0250"/>
    <property type="match status" value="1"/>
</dbReference>
<dbReference type="OrthoDB" id="9793424at2"/>
<dbReference type="InterPro" id="IPR007454">
    <property type="entry name" value="UPF0250_YbeD-like"/>
</dbReference>
<dbReference type="PANTHER" id="PTHR38036">
    <property type="entry name" value="UPF0250 PROTEIN YBED"/>
    <property type="match status" value="1"/>
</dbReference>
<protein>
    <recommendedName>
        <fullName evidence="2">UPF0250 protein BSEPE_0889</fullName>
    </recommendedName>
</protein>
<gene>
    <name evidence="3" type="ORF">BSEPE_0889</name>
</gene>
<dbReference type="SUPFAM" id="SSF117991">
    <property type="entry name" value="YbeD/HP0495-like"/>
    <property type="match status" value="1"/>
</dbReference>
<sequence length="94" mass="10581">MIKPNAKPTPEEIFNFPCDYPIKVMGKDHEDLHAEMCCIIERHAGAIHPSQITSRKSTKGSYISYTVRITATSIAQLNSINQELQDHPLVAYIL</sequence>
<dbReference type="Gene3D" id="3.30.70.260">
    <property type="match status" value="1"/>
</dbReference>
<name>A0A0P0US19_9GAMM</name>